<dbReference type="AlphaFoldDB" id="A0A336M6L2"/>
<dbReference type="GO" id="GO:0005856">
    <property type="term" value="C:cytoskeleton"/>
    <property type="evidence" value="ECO:0007669"/>
    <property type="project" value="UniProtKB-SubCell"/>
</dbReference>
<name>A0A336M6L2_CULSO</name>
<dbReference type="GO" id="GO:0003785">
    <property type="term" value="F:actin monomer binding"/>
    <property type="evidence" value="ECO:0007669"/>
    <property type="project" value="InterPro"/>
</dbReference>
<organism evidence="6">
    <name type="scientific">Culicoides sonorensis</name>
    <name type="common">Biting midge</name>
    <dbReference type="NCBI Taxonomy" id="179676"/>
    <lineage>
        <taxon>Eukaryota</taxon>
        <taxon>Metazoa</taxon>
        <taxon>Ecdysozoa</taxon>
        <taxon>Arthropoda</taxon>
        <taxon>Hexapoda</taxon>
        <taxon>Insecta</taxon>
        <taxon>Pterygota</taxon>
        <taxon>Neoptera</taxon>
        <taxon>Endopterygota</taxon>
        <taxon>Diptera</taxon>
        <taxon>Nematocera</taxon>
        <taxon>Chironomoidea</taxon>
        <taxon>Ceratopogonidae</taxon>
        <taxon>Ceratopogoninae</taxon>
        <taxon>Culicoides</taxon>
        <taxon>Monoculicoides</taxon>
    </lineage>
</organism>
<keyword evidence="4" id="KW-0206">Cytoskeleton</keyword>
<dbReference type="VEuPathDB" id="VectorBase:CSON010893"/>
<dbReference type="Pfam" id="PF01290">
    <property type="entry name" value="Thymosin"/>
    <property type="match status" value="3"/>
</dbReference>
<reference evidence="5" key="1">
    <citation type="submission" date="2018-04" db="EMBL/GenBank/DDBJ databases">
        <authorList>
            <person name="Go L.Y."/>
            <person name="Mitchell J.A."/>
        </authorList>
    </citation>
    <scope>NUCLEOTIDE SEQUENCE</scope>
    <source>
        <tissue evidence="5">Whole organism</tissue>
    </source>
</reference>
<proteinExistence type="inferred from homology"/>
<evidence type="ECO:0000256" key="2">
    <source>
        <dbReference type="ARBA" id="ARBA00009511"/>
    </source>
</evidence>
<dbReference type="GO" id="GO:0007015">
    <property type="term" value="P:actin filament organization"/>
    <property type="evidence" value="ECO:0007669"/>
    <property type="project" value="InterPro"/>
</dbReference>
<dbReference type="InterPro" id="IPR001152">
    <property type="entry name" value="Beta-thymosin"/>
</dbReference>
<comment type="subcellular location">
    <subcellularLocation>
        <location evidence="1">Cytoplasm</location>
        <location evidence="1">Cytoskeleton</location>
    </subcellularLocation>
</comment>
<protein>
    <submittedName>
        <fullName evidence="6">CSON010893 protein</fullName>
    </submittedName>
</protein>
<gene>
    <name evidence="6" type="primary">CSON010893</name>
</gene>
<dbReference type="InterPro" id="IPR038386">
    <property type="entry name" value="Beta-thymosin_sf"/>
</dbReference>
<evidence type="ECO:0000256" key="1">
    <source>
        <dbReference type="ARBA" id="ARBA00004245"/>
    </source>
</evidence>
<evidence type="ECO:0000256" key="4">
    <source>
        <dbReference type="ARBA" id="ARBA00023212"/>
    </source>
</evidence>
<sequence length="134" mass="15091">MATPALKDLPKVDDSLKSQLEGFSADKLSHAETKEKNVLPSAEDVVEEKNKQNLFAGIESFDTAKLKHAETQEKNPLPDKDVVAAEKQHQNLLNGVEHFNKACMKHTETDEKNHLPPLEGLSTNFFCFMFCFYV</sequence>
<evidence type="ECO:0000313" key="6">
    <source>
        <dbReference type="EMBL" id="SSX24519.1"/>
    </source>
</evidence>
<dbReference type="PANTHER" id="PTHR20940:SF1">
    <property type="entry name" value="CIBOULOT, ISOFORM A"/>
    <property type="match status" value="1"/>
</dbReference>
<dbReference type="GO" id="GO:0005829">
    <property type="term" value="C:cytosol"/>
    <property type="evidence" value="ECO:0007669"/>
    <property type="project" value="TreeGrafter"/>
</dbReference>
<dbReference type="EMBL" id="UFQS01000452">
    <property type="protein sequence ID" value="SSX04154.1"/>
    <property type="molecule type" value="Genomic_DNA"/>
</dbReference>
<evidence type="ECO:0000313" key="5">
    <source>
        <dbReference type="EMBL" id="SSX04154.1"/>
    </source>
</evidence>
<dbReference type="EMBL" id="UFQT01000452">
    <property type="protein sequence ID" value="SSX24519.1"/>
    <property type="molecule type" value="Genomic_DNA"/>
</dbReference>
<dbReference type="Gene3D" id="1.20.5.520">
    <property type="entry name" value="Single helix bin"/>
    <property type="match status" value="3"/>
</dbReference>
<dbReference type="SMART" id="SM00152">
    <property type="entry name" value="THY"/>
    <property type="match status" value="3"/>
</dbReference>
<evidence type="ECO:0000256" key="3">
    <source>
        <dbReference type="ARBA" id="ARBA00022490"/>
    </source>
</evidence>
<dbReference type="FunFam" id="1.20.5.520:FF:000001">
    <property type="entry name" value="Thymosin beta"/>
    <property type="match status" value="1"/>
</dbReference>
<accession>A0A336M6L2</accession>
<dbReference type="PANTHER" id="PTHR20940">
    <property type="entry name" value="TETRA THYMOSIN"/>
    <property type="match status" value="1"/>
</dbReference>
<comment type="similarity">
    <text evidence="2">Belongs to the thymosin beta family.</text>
</comment>
<keyword evidence="3" id="KW-0963">Cytoplasm</keyword>
<reference evidence="6" key="2">
    <citation type="submission" date="2018-07" db="EMBL/GenBank/DDBJ databases">
        <authorList>
            <person name="Quirk P.G."/>
            <person name="Krulwich T.A."/>
        </authorList>
    </citation>
    <scope>NUCLEOTIDE SEQUENCE</scope>
</reference>